<evidence type="ECO:0000313" key="1">
    <source>
        <dbReference type="EMBL" id="CAB4043206.1"/>
    </source>
</evidence>
<gene>
    <name evidence="1" type="ORF">PACLA_8A087373</name>
</gene>
<name>A0A7D9K9D2_PARCT</name>
<feature type="non-terminal residue" evidence="1">
    <location>
        <position position="1"/>
    </location>
</feature>
<dbReference type="EMBL" id="CACRXK020031771">
    <property type="protein sequence ID" value="CAB4043206.1"/>
    <property type="molecule type" value="Genomic_DNA"/>
</dbReference>
<accession>A0A7D9K9D2</accession>
<dbReference type="Proteomes" id="UP001152795">
    <property type="component" value="Unassembled WGS sequence"/>
</dbReference>
<keyword evidence="2" id="KW-1185">Reference proteome</keyword>
<sequence length="135" mass="15252">IRQEVHCGDLISYENIDAIELDCECENCNDVMARALILVQELPESFRSNAVMYCRSRHFSLKFVAGDGQRNKAFVMLYERQVKVRLRPCFMEGIKAAVARNWFPLVVVMVPLGVAGAVLFAKKREIVVLSSTRAA</sequence>
<dbReference type="AlphaFoldDB" id="A0A7D9K9D2"/>
<protein>
    <submittedName>
        <fullName evidence="1">Uncharacterized protein</fullName>
    </submittedName>
</protein>
<reference evidence="1" key="1">
    <citation type="submission" date="2020-04" db="EMBL/GenBank/DDBJ databases">
        <authorList>
            <person name="Alioto T."/>
            <person name="Alioto T."/>
            <person name="Gomez Garrido J."/>
        </authorList>
    </citation>
    <scope>NUCLEOTIDE SEQUENCE</scope>
    <source>
        <strain evidence="1">A484AB</strain>
    </source>
</reference>
<feature type="non-terminal residue" evidence="1">
    <location>
        <position position="135"/>
    </location>
</feature>
<comment type="caution">
    <text evidence="1">The sequence shown here is derived from an EMBL/GenBank/DDBJ whole genome shotgun (WGS) entry which is preliminary data.</text>
</comment>
<proteinExistence type="predicted"/>
<organism evidence="1 2">
    <name type="scientific">Paramuricea clavata</name>
    <name type="common">Red gorgonian</name>
    <name type="synonym">Violescent sea-whip</name>
    <dbReference type="NCBI Taxonomy" id="317549"/>
    <lineage>
        <taxon>Eukaryota</taxon>
        <taxon>Metazoa</taxon>
        <taxon>Cnidaria</taxon>
        <taxon>Anthozoa</taxon>
        <taxon>Octocorallia</taxon>
        <taxon>Malacalcyonacea</taxon>
        <taxon>Plexauridae</taxon>
        <taxon>Paramuricea</taxon>
    </lineage>
</organism>
<evidence type="ECO:0000313" key="2">
    <source>
        <dbReference type="Proteomes" id="UP001152795"/>
    </source>
</evidence>